<comment type="caution">
    <text evidence="2">The sequence shown here is derived from an EMBL/GenBank/DDBJ whole genome shotgun (WGS) entry which is preliminary data.</text>
</comment>
<accession>A0ABN2N1H4</accession>
<feature type="transmembrane region" description="Helical" evidence="1">
    <location>
        <begin position="37"/>
        <end position="58"/>
    </location>
</feature>
<feature type="transmembrane region" description="Helical" evidence="1">
    <location>
        <begin position="6"/>
        <end position="25"/>
    </location>
</feature>
<reference evidence="2 3" key="1">
    <citation type="journal article" date="2019" name="Int. J. Syst. Evol. Microbiol.">
        <title>The Global Catalogue of Microorganisms (GCM) 10K type strain sequencing project: providing services to taxonomists for standard genome sequencing and annotation.</title>
        <authorList>
            <consortium name="The Broad Institute Genomics Platform"/>
            <consortium name="The Broad Institute Genome Sequencing Center for Infectious Disease"/>
            <person name="Wu L."/>
            <person name="Ma J."/>
        </authorList>
    </citation>
    <scope>NUCLEOTIDE SEQUENCE [LARGE SCALE GENOMIC DNA]</scope>
    <source>
        <strain evidence="2 3">JCM 16009</strain>
    </source>
</reference>
<evidence type="ECO:0000256" key="1">
    <source>
        <dbReference type="SAM" id="Phobius"/>
    </source>
</evidence>
<feature type="transmembrane region" description="Helical" evidence="1">
    <location>
        <begin position="70"/>
        <end position="87"/>
    </location>
</feature>
<dbReference type="EMBL" id="BAAAQK010000006">
    <property type="protein sequence ID" value="GAA1847758.1"/>
    <property type="molecule type" value="Genomic_DNA"/>
</dbReference>
<dbReference type="InterPro" id="IPR008407">
    <property type="entry name" value="Brnchd-chn_aa_trnsp_AzlD"/>
</dbReference>
<keyword evidence="3" id="KW-1185">Reference proteome</keyword>
<name>A0ABN2N1H4_9PSEU</name>
<dbReference type="RefSeq" id="WP_344416656.1">
    <property type="nucleotide sequence ID" value="NZ_BAAAQK010000006.1"/>
</dbReference>
<organism evidence="2 3">
    <name type="scientific">Pseudonocardia ailaonensis</name>
    <dbReference type="NCBI Taxonomy" id="367279"/>
    <lineage>
        <taxon>Bacteria</taxon>
        <taxon>Bacillati</taxon>
        <taxon>Actinomycetota</taxon>
        <taxon>Actinomycetes</taxon>
        <taxon>Pseudonocardiales</taxon>
        <taxon>Pseudonocardiaceae</taxon>
        <taxon>Pseudonocardia</taxon>
    </lineage>
</organism>
<keyword evidence="1" id="KW-0472">Membrane</keyword>
<proteinExistence type="predicted"/>
<keyword evidence="1" id="KW-0812">Transmembrane</keyword>
<protein>
    <submittedName>
        <fullName evidence="2">Branched-chain amino acid exporter BrnE</fullName>
    </submittedName>
</protein>
<dbReference type="Pfam" id="PF05437">
    <property type="entry name" value="AzlD"/>
    <property type="match status" value="1"/>
</dbReference>
<evidence type="ECO:0000313" key="3">
    <source>
        <dbReference type="Proteomes" id="UP001500449"/>
    </source>
</evidence>
<gene>
    <name evidence="2" type="primary">brnE</name>
    <name evidence="2" type="ORF">GCM10009836_29240</name>
</gene>
<keyword evidence="1" id="KW-1133">Transmembrane helix</keyword>
<dbReference type="Proteomes" id="UP001500449">
    <property type="component" value="Unassembled WGS sequence"/>
</dbReference>
<evidence type="ECO:0000313" key="2">
    <source>
        <dbReference type="EMBL" id="GAA1847758.1"/>
    </source>
</evidence>
<sequence>MPETSYLLAVMAIGFVITFALRALPFAALAPLRRSALVARLAVWMPAGVLAILAASTLRNTLGQTDGRGVAFALAGVAVTAGVHLLGGRRTLLSVVLGTSTYVALVSFL</sequence>